<dbReference type="PANTHER" id="PTHR10695:SF46">
    <property type="entry name" value="BIFUNCTIONAL COENZYME A SYNTHASE-RELATED"/>
    <property type="match status" value="1"/>
</dbReference>
<proteinExistence type="predicted"/>
<keyword evidence="4" id="KW-1185">Reference proteome</keyword>
<reference evidence="3 4" key="1">
    <citation type="submission" date="2024-03" db="EMBL/GenBank/DDBJ databases">
        <title>Genome-scale model development and genomic sequencing of the oleaginous clade Lipomyces.</title>
        <authorList>
            <consortium name="Lawrence Berkeley National Laboratory"/>
            <person name="Czajka J.J."/>
            <person name="Han Y."/>
            <person name="Kim J."/>
            <person name="Mondo S.J."/>
            <person name="Hofstad B.A."/>
            <person name="Robles A."/>
            <person name="Haridas S."/>
            <person name="Riley R."/>
            <person name="LaButti K."/>
            <person name="Pangilinan J."/>
            <person name="Andreopoulos W."/>
            <person name="Lipzen A."/>
            <person name="Yan J."/>
            <person name="Wang M."/>
            <person name="Ng V."/>
            <person name="Grigoriev I.V."/>
            <person name="Spatafora J.W."/>
            <person name="Magnuson J.K."/>
            <person name="Baker S.E."/>
            <person name="Pomraning K.R."/>
        </authorList>
    </citation>
    <scope>NUCLEOTIDE SEQUENCE [LARGE SCALE GENOMIC DNA]</scope>
    <source>
        <strain evidence="3 4">Phaff 52-87</strain>
    </source>
</reference>
<dbReference type="GeneID" id="90039400"/>
<accession>A0ABR1FBT7</accession>
<protein>
    <recommendedName>
        <fullName evidence="2">Cytidyltransferase-like domain-containing protein</fullName>
    </recommendedName>
</protein>
<comment type="caution">
    <text evidence="3">The sequence shown here is derived from an EMBL/GenBank/DDBJ whole genome shotgun (WGS) entry which is preliminary data.</text>
</comment>
<dbReference type="SUPFAM" id="SSF52374">
    <property type="entry name" value="Nucleotidylyl transferase"/>
    <property type="match status" value="1"/>
</dbReference>
<feature type="region of interest" description="Disordered" evidence="1">
    <location>
        <begin position="143"/>
        <end position="183"/>
    </location>
</feature>
<dbReference type="EMBL" id="JBBJBU010000001">
    <property type="protein sequence ID" value="KAK7207322.1"/>
    <property type="molecule type" value="Genomic_DNA"/>
</dbReference>
<evidence type="ECO:0000259" key="2">
    <source>
        <dbReference type="Pfam" id="PF01467"/>
    </source>
</evidence>
<feature type="domain" description="Cytidyltransferase-like" evidence="2">
    <location>
        <begin position="191"/>
        <end position="333"/>
    </location>
</feature>
<dbReference type="InterPro" id="IPR014729">
    <property type="entry name" value="Rossmann-like_a/b/a_fold"/>
</dbReference>
<dbReference type="NCBIfam" id="TIGR00125">
    <property type="entry name" value="cyt_tran_rel"/>
    <property type="match status" value="1"/>
</dbReference>
<evidence type="ECO:0000256" key="1">
    <source>
        <dbReference type="SAM" id="MobiDB-lite"/>
    </source>
</evidence>
<evidence type="ECO:0000313" key="4">
    <source>
        <dbReference type="Proteomes" id="UP001498771"/>
    </source>
</evidence>
<evidence type="ECO:0000313" key="3">
    <source>
        <dbReference type="EMBL" id="KAK7207322.1"/>
    </source>
</evidence>
<dbReference type="Pfam" id="PF01467">
    <property type="entry name" value="CTP_transf_like"/>
    <property type="match status" value="1"/>
</dbReference>
<name>A0ABR1FBT7_9ASCO</name>
<dbReference type="Proteomes" id="UP001498771">
    <property type="component" value="Unassembled WGS sequence"/>
</dbReference>
<dbReference type="Gene3D" id="3.40.50.620">
    <property type="entry name" value="HUPs"/>
    <property type="match status" value="1"/>
</dbReference>
<dbReference type="CDD" id="cd02164">
    <property type="entry name" value="PPAT_CoAS"/>
    <property type="match status" value="1"/>
</dbReference>
<feature type="compositionally biased region" description="Acidic residues" evidence="1">
    <location>
        <begin position="168"/>
        <end position="181"/>
    </location>
</feature>
<dbReference type="PANTHER" id="PTHR10695">
    <property type="entry name" value="DEPHOSPHO-COA KINASE-RELATED"/>
    <property type="match status" value="1"/>
</dbReference>
<dbReference type="InterPro" id="IPR004821">
    <property type="entry name" value="Cyt_trans-like"/>
</dbReference>
<dbReference type="RefSeq" id="XP_064770355.1">
    <property type="nucleotide sequence ID" value="XM_064913888.1"/>
</dbReference>
<organism evidence="3 4">
    <name type="scientific">Myxozyma melibiosi</name>
    <dbReference type="NCBI Taxonomy" id="54550"/>
    <lineage>
        <taxon>Eukaryota</taxon>
        <taxon>Fungi</taxon>
        <taxon>Dikarya</taxon>
        <taxon>Ascomycota</taxon>
        <taxon>Saccharomycotina</taxon>
        <taxon>Lipomycetes</taxon>
        <taxon>Lipomycetales</taxon>
        <taxon>Lipomycetaceae</taxon>
        <taxon>Myxozyma</taxon>
    </lineage>
</organism>
<sequence>MSDEMALFMSTLVITNPDIYIPVADTYRTVLARSLHATWPTGRLDIFVARPPERFRDAHYVVTQLYLLATELAKAEGREGVEVRVLLQGVGGFDIGSERNRSWEVVTLGKADSELLPIFIAERQSSPYPPALQVLVLPMQDESLDTQPGSEGDGEQPRIGEAGMVRSEEEDEEEEDAEDEGRDGSYAVVALGGTFDHLHDGHRILLTMAGFLASEKLIVGVTGPALLKNKKYKEEMESLEDRCAHVLEFLAYVYPGIKSTTHEINDIYGDAVNIEAIDALVVSAETRSGGVAVNKERRRRGMHPLKVWEIGVVNGDQENAWAGKLSSTDIRRRIAESRQAQAAAESEGR</sequence>
<gene>
    <name evidence="3" type="ORF">BZA70DRAFT_286685</name>
</gene>
<dbReference type="NCBIfam" id="NF001985">
    <property type="entry name" value="PRK00777.1"/>
    <property type="match status" value="1"/>
</dbReference>